<proteinExistence type="inferred from homology"/>
<evidence type="ECO:0000256" key="4">
    <source>
        <dbReference type="ARBA" id="ARBA00022475"/>
    </source>
</evidence>
<keyword evidence="5" id="KW-0997">Cell inner membrane</keyword>
<dbReference type="EMBL" id="JBHUEL010000007">
    <property type="protein sequence ID" value="MFD1766649.1"/>
    <property type="molecule type" value="Genomic_DNA"/>
</dbReference>
<evidence type="ECO:0000256" key="6">
    <source>
        <dbReference type="ARBA" id="ARBA00022692"/>
    </source>
</evidence>
<dbReference type="SUPFAM" id="SSF103054">
    <property type="entry name" value="General secretion pathway protein M, EpsM"/>
    <property type="match status" value="1"/>
</dbReference>
<dbReference type="InterPro" id="IPR007690">
    <property type="entry name" value="T2SS_GspM"/>
</dbReference>
<comment type="caution">
    <text evidence="11">The sequence shown here is derived from an EMBL/GenBank/DDBJ whole genome shotgun (WGS) entry which is preliminary data.</text>
</comment>
<organism evidence="11 12">
    <name type="scientific">Sphingorhabdus buctiana</name>
    <dbReference type="NCBI Taxonomy" id="1508805"/>
    <lineage>
        <taxon>Bacteria</taxon>
        <taxon>Pseudomonadati</taxon>
        <taxon>Pseudomonadota</taxon>
        <taxon>Alphaproteobacteria</taxon>
        <taxon>Sphingomonadales</taxon>
        <taxon>Sphingomonadaceae</taxon>
        <taxon>Sphingorhabdus</taxon>
    </lineage>
</organism>
<keyword evidence="12" id="KW-1185">Reference proteome</keyword>
<keyword evidence="8 10" id="KW-1133">Transmembrane helix</keyword>
<dbReference type="Pfam" id="PF04612">
    <property type="entry name" value="T2SSM"/>
    <property type="match status" value="1"/>
</dbReference>
<evidence type="ECO:0000313" key="11">
    <source>
        <dbReference type="EMBL" id="MFD1766649.1"/>
    </source>
</evidence>
<evidence type="ECO:0000256" key="8">
    <source>
        <dbReference type="ARBA" id="ARBA00022989"/>
    </source>
</evidence>
<gene>
    <name evidence="11" type="primary">gspM</name>
    <name evidence="11" type="ORF">ACFSAG_07315</name>
</gene>
<sequence>MKQQVIQWYTGLSSREKVLVGIAAALFALVFTIYGVYFPLTSAITEKRLAYREALERRVSIEAMADNAAQNQPKAAAIIFDTSLETLINQSAAEAGFTLEKVDASGSDRAVITITQARPPALLKWLAELELQGVITEQIDVKAGSAGTVGVNATLVKGGR</sequence>
<keyword evidence="6 10" id="KW-0812">Transmembrane</keyword>
<evidence type="ECO:0000256" key="3">
    <source>
        <dbReference type="ARBA" id="ARBA00022448"/>
    </source>
</evidence>
<evidence type="ECO:0000256" key="10">
    <source>
        <dbReference type="SAM" id="Phobius"/>
    </source>
</evidence>
<evidence type="ECO:0000256" key="9">
    <source>
        <dbReference type="ARBA" id="ARBA00023136"/>
    </source>
</evidence>
<keyword evidence="7" id="KW-0653">Protein transport</keyword>
<protein>
    <submittedName>
        <fullName evidence="11">Type II secretion system protein GspM</fullName>
    </submittedName>
</protein>
<dbReference type="InterPro" id="IPR023229">
    <property type="entry name" value="T2SS_M_periplasmic_sf"/>
</dbReference>
<evidence type="ECO:0000256" key="5">
    <source>
        <dbReference type="ARBA" id="ARBA00022519"/>
    </source>
</evidence>
<comment type="subcellular location">
    <subcellularLocation>
        <location evidence="1">Cell inner membrane</location>
        <topology evidence="1">Single-pass membrane protein</topology>
    </subcellularLocation>
</comment>
<dbReference type="Gene3D" id="3.30.1360.100">
    <property type="entry name" value="General secretion pathway protein M, EpsM"/>
    <property type="match status" value="1"/>
</dbReference>
<keyword evidence="4" id="KW-1003">Cell membrane</keyword>
<evidence type="ECO:0000256" key="1">
    <source>
        <dbReference type="ARBA" id="ARBA00004377"/>
    </source>
</evidence>
<evidence type="ECO:0000256" key="7">
    <source>
        <dbReference type="ARBA" id="ARBA00022927"/>
    </source>
</evidence>
<accession>A0ABW4MC59</accession>
<evidence type="ECO:0000256" key="2">
    <source>
        <dbReference type="ARBA" id="ARBA00010637"/>
    </source>
</evidence>
<dbReference type="RefSeq" id="WP_381512982.1">
    <property type="nucleotide sequence ID" value="NZ_JBHUEL010000007.1"/>
</dbReference>
<reference evidence="12" key="1">
    <citation type="journal article" date="2019" name="Int. J. Syst. Evol. Microbiol.">
        <title>The Global Catalogue of Microorganisms (GCM) 10K type strain sequencing project: providing services to taxonomists for standard genome sequencing and annotation.</title>
        <authorList>
            <consortium name="The Broad Institute Genomics Platform"/>
            <consortium name="The Broad Institute Genome Sequencing Center for Infectious Disease"/>
            <person name="Wu L."/>
            <person name="Ma J."/>
        </authorList>
    </citation>
    <scope>NUCLEOTIDE SEQUENCE [LARGE SCALE GENOMIC DNA]</scope>
    <source>
        <strain evidence="12">CGMCC 1.12449</strain>
    </source>
</reference>
<feature type="transmembrane region" description="Helical" evidence="10">
    <location>
        <begin position="18"/>
        <end position="40"/>
    </location>
</feature>
<evidence type="ECO:0000313" key="12">
    <source>
        <dbReference type="Proteomes" id="UP001597215"/>
    </source>
</evidence>
<name>A0ABW4MC59_9SPHN</name>
<dbReference type="Proteomes" id="UP001597215">
    <property type="component" value="Unassembled WGS sequence"/>
</dbReference>
<keyword evidence="9 10" id="KW-0472">Membrane</keyword>
<comment type="similarity">
    <text evidence="2">Belongs to the GSP M family.</text>
</comment>
<keyword evidence="3" id="KW-0813">Transport</keyword>